<dbReference type="InterPro" id="IPR018483">
    <property type="entry name" value="Carb_kinase_FGGY_CS"/>
</dbReference>
<dbReference type="AlphaFoldDB" id="A0AAE3JFI8"/>
<dbReference type="CDD" id="cd07804">
    <property type="entry name" value="ASKHA_NBD_FGGY_RrXK-like"/>
    <property type="match status" value="1"/>
</dbReference>
<organism evidence="7 8">
    <name type="scientific">Hominifimenecus microfluidus</name>
    <dbReference type="NCBI Taxonomy" id="2885348"/>
    <lineage>
        <taxon>Bacteria</taxon>
        <taxon>Bacillati</taxon>
        <taxon>Bacillota</taxon>
        <taxon>Clostridia</taxon>
        <taxon>Lachnospirales</taxon>
        <taxon>Lachnospiraceae</taxon>
        <taxon>Hominifimenecus</taxon>
    </lineage>
</organism>
<evidence type="ECO:0000313" key="7">
    <source>
        <dbReference type="EMBL" id="MCC2232224.1"/>
    </source>
</evidence>
<dbReference type="GO" id="GO:0005975">
    <property type="term" value="P:carbohydrate metabolic process"/>
    <property type="evidence" value="ECO:0007669"/>
    <property type="project" value="InterPro"/>
</dbReference>
<dbReference type="PANTHER" id="PTHR43095:SF5">
    <property type="entry name" value="XYLULOSE KINASE"/>
    <property type="match status" value="1"/>
</dbReference>
<dbReference type="GO" id="GO:0016301">
    <property type="term" value="F:kinase activity"/>
    <property type="evidence" value="ECO:0007669"/>
    <property type="project" value="UniProtKB-KW"/>
</dbReference>
<dbReference type="Proteomes" id="UP001198182">
    <property type="component" value="Unassembled WGS sequence"/>
</dbReference>
<dbReference type="InterPro" id="IPR043129">
    <property type="entry name" value="ATPase_NBD"/>
</dbReference>
<protein>
    <submittedName>
        <fullName evidence="7">FGGY-family carbohydrate kinase</fullName>
    </submittedName>
</protein>
<feature type="domain" description="Carbohydrate kinase FGGY N-terminal" evidence="5">
    <location>
        <begin position="4"/>
        <end position="248"/>
    </location>
</feature>
<evidence type="ECO:0000259" key="5">
    <source>
        <dbReference type="Pfam" id="PF00370"/>
    </source>
</evidence>
<keyword evidence="8" id="KW-1185">Reference proteome</keyword>
<accession>A0AAE3JFI8</accession>
<dbReference type="SUPFAM" id="SSF53067">
    <property type="entry name" value="Actin-like ATPase domain"/>
    <property type="match status" value="2"/>
</dbReference>
<dbReference type="InterPro" id="IPR000577">
    <property type="entry name" value="Carb_kinase_FGGY"/>
</dbReference>
<dbReference type="RefSeq" id="WP_308454660.1">
    <property type="nucleotide sequence ID" value="NZ_JAJEQR010000055.1"/>
</dbReference>
<comment type="similarity">
    <text evidence="1 4">Belongs to the FGGY kinase family.</text>
</comment>
<dbReference type="PIRSF" id="PIRSF000538">
    <property type="entry name" value="GlpK"/>
    <property type="match status" value="1"/>
</dbReference>
<dbReference type="Pfam" id="PF02782">
    <property type="entry name" value="FGGY_C"/>
    <property type="match status" value="1"/>
</dbReference>
<name>A0AAE3JFI8_9FIRM</name>
<comment type="caution">
    <text evidence="7">The sequence shown here is derived from an EMBL/GenBank/DDBJ whole genome shotgun (WGS) entry which is preliminary data.</text>
</comment>
<evidence type="ECO:0000256" key="4">
    <source>
        <dbReference type="RuleBase" id="RU003733"/>
    </source>
</evidence>
<dbReference type="InterPro" id="IPR050406">
    <property type="entry name" value="FGGY_Carb_Kinase"/>
</dbReference>
<dbReference type="PROSITE" id="PS00445">
    <property type="entry name" value="FGGY_KINASES_2"/>
    <property type="match status" value="1"/>
</dbReference>
<feature type="domain" description="Carbohydrate kinase FGGY C-terminal" evidence="6">
    <location>
        <begin position="285"/>
        <end position="452"/>
    </location>
</feature>
<dbReference type="Pfam" id="PF00370">
    <property type="entry name" value="FGGY_N"/>
    <property type="match status" value="1"/>
</dbReference>
<proteinExistence type="inferred from homology"/>
<evidence type="ECO:0000259" key="6">
    <source>
        <dbReference type="Pfam" id="PF02782"/>
    </source>
</evidence>
<reference evidence="7" key="1">
    <citation type="submission" date="2021-10" db="EMBL/GenBank/DDBJ databases">
        <title>Anaerobic single-cell dispensing facilitates the cultivation of human gut bacteria.</title>
        <authorList>
            <person name="Afrizal A."/>
        </authorList>
    </citation>
    <scope>NUCLEOTIDE SEQUENCE</scope>
    <source>
        <strain evidence="7">CLA-AA-H215</strain>
    </source>
</reference>
<dbReference type="Gene3D" id="3.30.420.40">
    <property type="match status" value="2"/>
</dbReference>
<evidence type="ECO:0000256" key="2">
    <source>
        <dbReference type="ARBA" id="ARBA00022679"/>
    </source>
</evidence>
<keyword evidence="3 4" id="KW-0418">Kinase</keyword>
<gene>
    <name evidence="7" type="ORF">LKD81_14685</name>
</gene>
<evidence type="ECO:0000313" key="8">
    <source>
        <dbReference type="Proteomes" id="UP001198182"/>
    </source>
</evidence>
<evidence type="ECO:0000256" key="1">
    <source>
        <dbReference type="ARBA" id="ARBA00009156"/>
    </source>
</evidence>
<dbReference type="InterPro" id="IPR018484">
    <property type="entry name" value="FGGY_N"/>
</dbReference>
<dbReference type="InterPro" id="IPR018485">
    <property type="entry name" value="FGGY_C"/>
</dbReference>
<keyword evidence="2 4" id="KW-0808">Transferase</keyword>
<sequence length="504" mass="55937">MAKYYLGVDVGTFETKGVLIDEKFQVVAETGAKHGMENPKPNYFEQDAEEIWWKDFCIVSKGLIEKAGIRPEEIVAVGSDVLGCDCLPVDENCRPLRKAILYGIDARASEEIAFLNEHYGEERIRELFGHPLCSDDIAPKILWIKNNEPEVYAKTHKFLTGSSYIAAKLTGEYVIDQFLAKASFRPLYNDDAKIDEKECALFCRPDQMAEARFVHELAGHVTAKAAEETGLKEGTSVICGTGDSTSEAISVGITTPGKLMFQFGSSLFFYYCSDHLTYDHRIHGGDFTVPGTFSVSGGTNTAGTLTRWMRDTLYFDILEDQTKSGREPYQVMMERVADIPAGSNGLVILPYFAGERCPINDAQAKGMIFGLTLEHTRDHIYHAALEGIAYCIAQNIKVMEELNLPVENLIAVGGGTKNPVWMQIVADVIGRPVCIPKVSIGASYGEALMAALGVGDLKDFHELSSVIEPDRVILPNEENTKIYRKYCDIYDKLYTANKDLMHLL</sequence>
<dbReference type="PANTHER" id="PTHR43095">
    <property type="entry name" value="SUGAR KINASE"/>
    <property type="match status" value="1"/>
</dbReference>
<evidence type="ECO:0000256" key="3">
    <source>
        <dbReference type="ARBA" id="ARBA00022777"/>
    </source>
</evidence>
<dbReference type="EMBL" id="JAJEQR010000055">
    <property type="protein sequence ID" value="MCC2232224.1"/>
    <property type="molecule type" value="Genomic_DNA"/>
</dbReference>
<dbReference type="GO" id="GO:0016773">
    <property type="term" value="F:phosphotransferase activity, alcohol group as acceptor"/>
    <property type="evidence" value="ECO:0007669"/>
    <property type="project" value="InterPro"/>
</dbReference>